<accession>A0ABU3D6A5</accession>
<dbReference type="InterPro" id="IPR025404">
    <property type="entry name" value="DUF4130"/>
</dbReference>
<dbReference type="Pfam" id="PF13566">
    <property type="entry name" value="DUF4130"/>
    <property type="match status" value="1"/>
</dbReference>
<reference evidence="2 3" key="1">
    <citation type="submission" date="2023-09" db="EMBL/GenBank/DDBJ databases">
        <authorList>
            <person name="Rey-Velasco X."/>
        </authorList>
    </citation>
    <scope>NUCLEOTIDE SEQUENCE [LARGE SCALE GENOMIC DNA]</scope>
    <source>
        <strain evidence="2 3">F117</strain>
    </source>
</reference>
<protein>
    <submittedName>
        <fullName evidence="2">TIGR03915 family putative DNA repair protein</fullName>
    </submittedName>
</protein>
<dbReference type="InterPro" id="IPR023875">
    <property type="entry name" value="DNA_repair_put"/>
</dbReference>
<dbReference type="EMBL" id="JAVRHK010000007">
    <property type="protein sequence ID" value="MDT0677057.1"/>
    <property type="molecule type" value="Genomic_DNA"/>
</dbReference>
<gene>
    <name evidence="2" type="ORF">RM539_10735</name>
</gene>
<evidence type="ECO:0000313" key="3">
    <source>
        <dbReference type="Proteomes" id="UP001262582"/>
    </source>
</evidence>
<dbReference type="Proteomes" id="UP001262582">
    <property type="component" value="Unassembled WGS sequence"/>
</dbReference>
<evidence type="ECO:0000259" key="1">
    <source>
        <dbReference type="Pfam" id="PF13566"/>
    </source>
</evidence>
<organism evidence="2 3">
    <name type="scientific">Autumnicola musiva</name>
    <dbReference type="NCBI Taxonomy" id="3075589"/>
    <lineage>
        <taxon>Bacteria</taxon>
        <taxon>Pseudomonadati</taxon>
        <taxon>Bacteroidota</taxon>
        <taxon>Flavobacteriia</taxon>
        <taxon>Flavobacteriales</taxon>
        <taxon>Flavobacteriaceae</taxon>
        <taxon>Autumnicola</taxon>
    </lineage>
</organism>
<keyword evidence="3" id="KW-1185">Reference proteome</keyword>
<dbReference type="RefSeq" id="WP_311503397.1">
    <property type="nucleotide sequence ID" value="NZ_JAVRHK010000007.1"/>
</dbReference>
<sequence length="258" mass="30798">MKTVLSYDGSMAGFLTCVFVAYEEKLEVINIQVQEKASKQLFGDFQDVITQDAMASRVNLAIKKRCSAAGRRNLFWAFLSEEQGIELTMFHYLQYVFKTQDQVDEDFSHPAVLKITQTAKKVGREKHRMEAFVRFKLTKDQIYFASIEPDFNVLPIIQMHFEQRYADQCWIIYDLKRRYGLYYDLQKVDRITLEFSDHFDHNPNNNTAFDLQEIEFQKLWKKYFDCTNIPSRKNMKLHLQHVPKRYWKYLTEKSPLHN</sequence>
<comment type="caution">
    <text evidence="2">The sequence shown here is derived from an EMBL/GenBank/DDBJ whole genome shotgun (WGS) entry which is preliminary data.</text>
</comment>
<name>A0ABU3D6A5_9FLAO</name>
<dbReference type="NCBIfam" id="TIGR03915">
    <property type="entry name" value="SAM_7_link_chp"/>
    <property type="match status" value="1"/>
</dbReference>
<evidence type="ECO:0000313" key="2">
    <source>
        <dbReference type="EMBL" id="MDT0677057.1"/>
    </source>
</evidence>
<proteinExistence type="predicted"/>
<feature type="domain" description="DUF4130" evidence="1">
    <location>
        <begin position="85"/>
        <end position="252"/>
    </location>
</feature>